<gene>
    <name evidence="2" type="ORF">LGLO00237_LOCUS6921</name>
</gene>
<sequence length="345" mass="37055">MIHSHPSAPSAPIYEDPVPIQNYARPPTVVQCPTCGTMLGLPENKGIVTCGVCSNTIRLQAPDAQVPIAPVVPIVPASENMGFVEEVKTENVGSLNQQVQVYRNAELTVKFTAPLGMVLEGNRISSVSPGGLAYKMGVKARAWHIAAVNGVKVPKGEDITSRMIQSSLAASGEVVVTFSTSLRMVTFPQGPLGMTLEGNRVVSTTTGGMAERAGVKPGFLVVYVGSEKVPASCDVIIAKIQRQQQQQSGRVTVFYEEHRNPAALTEWPSSSVTVVCHHCYKTVRTKTKSTTNCECTPPGCCCCAMCWFFIGFFSLCCLLRVRVTHSCPQCNKYLGKSSDTNCCGC</sequence>
<dbReference type="InterPro" id="IPR006629">
    <property type="entry name" value="LITAF"/>
</dbReference>
<dbReference type="SMART" id="SM00714">
    <property type="entry name" value="LITAF"/>
    <property type="match status" value="1"/>
</dbReference>
<dbReference type="InterPro" id="IPR036034">
    <property type="entry name" value="PDZ_sf"/>
</dbReference>
<evidence type="ECO:0000313" key="2">
    <source>
        <dbReference type="EMBL" id="CAE0654570.1"/>
    </source>
</evidence>
<dbReference type="SUPFAM" id="SSF50156">
    <property type="entry name" value="PDZ domain-like"/>
    <property type="match status" value="1"/>
</dbReference>
<protein>
    <recommendedName>
        <fullName evidence="1">LITAF domain-containing protein</fullName>
    </recommendedName>
</protein>
<evidence type="ECO:0000259" key="1">
    <source>
        <dbReference type="PROSITE" id="PS51837"/>
    </source>
</evidence>
<reference evidence="2" key="1">
    <citation type="submission" date="2021-01" db="EMBL/GenBank/DDBJ databases">
        <authorList>
            <person name="Corre E."/>
            <person name="Pelletier E."/>
            <person name="Niang G."/>
            <person name="Scheremetjew M."/>
            <person name="Finn R."/>
            <person name="Kale V."/>
            <person name="Holt S."/>
            <person name="Cochrane G."/>
            <person name="Meng A."/>
            <person name="Brown T."/>
            <person name="Cohen L."/>
        </authorList>
    </citation>
    <scope>NUCLEOTIDE SEQUENCE</scope>
    <source>
        <strain evidence="2">CCCM811</strain>
    </source>
</reference>
<dbReference type="AlphaFoldDB" id="A0A7S3YKJ1"/>
<feature type="domain" description="LITAF" evidence="1">
    <location>
        <begin position="256"/>
        <end position="339"/>
    </location>
</feature>
<name>A0A7S3YKJ1_9EUKA</name>
<dbReference type="PROSITE" id="PS51837">
    <property type="entry name" value="LITAF"/>
    <property type="match status" value="1"/>
</dbReference>
<organism evidence="2">
    <name type="scientific">Lotharella globosa</name>
    <dbReference type="NCBI Taxonomy" id="91324"/>
    <lineage>
        <taxon>Eukaryota</taxon>
        <taxon>Sar</taxon>
        <taxon>Rhizaria</taxon>
        <taxon>Cercozoa</taxon>
        <taxon>Chlorarachniophyceae</taxon>
        <taxon>Lotharella</taxon>
    </lineage>
</organism>
<accession>A0A7S3YKJ1</accession>
<dbReference type="Pfam" id="PF10601">
    <property type="entry name" value="zf-LITAF-like"/>
    <property type="match status" value="1"/>
</dbReference>
<proteinExistence type="predicted"/>
<dbReference type="EMBL" id="HBIV01009164">
    <property type="protein sequence ID" value="CAE0654570.1"/>
    <property type="molecule type" value="Transcribed_RNA"/>
</dbReference>